<dbReference type="PANTHER" id="PTHR30605">
    <property type="entry name" value="ANHYDRO-N-ACETYLMURAMIC ACID KINASE"/>
    <property type="match status" value="1"/>
</dbReference>
<dbReference type="InterPro" id="IPR005338">
    <property type="entry name" value="Anhydro_N_Ac-Mur_kinase"/>
</dbReference>
<dbReference type="InterPro" id="IPR043129">
    <property type="entry name" value="ATPase_NBD"/>
</dbReference>
<dbReference type="EC" id="2.7.1.170" evidence="1"/>
<keyword evidence="1 2" id="KW-0808">Transferase</keyword>
<sequence length="401" mass="40559">MRVLALSSGTSVDAIDVALADLDDAEGVVRMRMVAHTERTWPAPLRGRILAALPPAATDLGEVCRLDTEIGQSFGDAGAWAIEAWGAVDLVVSHGQTVHHWVEQGTPDGGGGVSDDAGSARGTLQLGSAAWIAARTGRPVIHDLRSADIAAGGQGAPLVSLLDALWLGDRPTAALNIGGIANITLVGDGPVRTGDTGPGNCLLDDAVAAGTGRRFDADGALAAAGRVDPQALAVLLADPYYARPLPKSTGRETFDGGYVTAALGAAGVAVPSGNDLFATLTELTARTIAEAIIRDGARTERVVVSGGGVRNATLMAGLRSRLPGVVTSDALGLAAEAKEAYLFALLGYLSARGLPGTAPGAGRRRATGARSAVVLGSLTPPAPAPCPPGRDPVHTLVLEEG</sequence>
<keyword evidence="1" id="KW-0547">Nucleotide-binding</keyword>
<proteinExistence type="inferred from homology"/>
<comment type="function">
    <text evidence="1">Catalyzes the specific phosphorylation of 1,6-anhydro-N-acetylmuramic acid (anhMurNAc) with the simultaneous cleavage of the 1,6-anhydro ring, generating MurNAc-6-P. Is required for the utilization of anhMurNAc either imported from the medium or derived from its own cell wall murein, and thus plays a role in cell wall recycling.</text>
</comment>
<dbReference type="GO" id="GO:0016301">
    <property type="term" value="F:kinase activity"/>
    <property type="evidence" value="ECO:0007669"/>
    <property type="project" value="UniProtKB-KW"/>
</dbReference>
<keyword evidence="3" id="KW-1185">Reference proteome</keyword>
<dbReference type="NCBIfam" id="NF007146">
    <property type="entry name" value="PRK09585.2-6"/>
    <property type="match status" value="1"/>
</dbReference>
<comment type="similarity">
    <text evidence="1">Belongs to the anhydro-N-acetylmuramic acid kinase family.</text>
</comment>
<keyword evidence="1 2" id="KW-0418">Kinase</keyword>
<protein>
    <recommendedName>
        <fullName evidence="1">Anhydro-N-acetylmuramic acid kinase</fullName>
        <ecNumber evidence="1">2.7.1.170</ecNumber>
    </recommendedName>
    <alternativeName>
        <fullName evidence="1">AnhMurNAc kinase</fullName>
    </alternativeName>
</protein>
<dbReference type="EMBL" id="JAGSHT010000009">
    <property type="protein sequence ID" value="MBZ2196191.1"/>
    <property type="molecule type" value="Genomic_DNA"/>
</dbReference>
<organism evidence="2 3">
    <name type="scientific">Occultella gossypii</name>
    <dbReference type="NCBI Taxonomy" id="2800820"/>
    <lineage>
        <taxon>Bacteria</taxon>
        <taxon>Bacillati</taxon>
        <taxon>Actinomycetota</taxon>
        <taxon>Actinomycetes</taxon>
        <taxon>Micrococcales</taxon>
        <taxon>Ruaniaceae</taxon>
        <taxon>Occultella</taxon>
    </lineage>
</organism>
<comment type="catalytic activity">
    <reaction evidence="1">
        <text>1,6-anhydro-N-acetyl-beta-muramate + ATP + H2O = N-acetyl-D-muramate 6-phosphate + ADP + H(+)</text>
        <dbReference type="Rhea" id="RHEA:24952"/>
        <dbReference type="ChEBI" id="CHEBI:15377"/>
        <dbReference type="ChEBI" id="CHEBI:15378"/>
        <dbReference type="ChEBI" id="CHEBI:30616"/>
        <dbReference type="ChEBI" id="CHEBI:58690"/>
        <dbReference type="ChEBI" id="CHEBI:58722"/>
        <dbReference type="ChEBI" id="CHEBI:456216"/>
        <dbReference type="EC" id="2.7.1.170"/>
    </reaction>
</comment>
<keyword evidence="1" id="KW-0067">ATP-binding</keyword>
<dbReference type="Proteomes" id="UP000826651">
    <property type="component" value="Unassembled WGS sequence"/>
</dbReference>
<feature type="binding site" evidence="1">
    <location>
        <begin position="9"/>
        <end position="16"/>
    </location>
    <ligand>
        <name>ATP</name>
        <dbReference type="ChEBI" id="CHEBI:30616"/>
    </ligand>
</feature>
<comment type="caution">
    <text evidence="2">The sequence shown here is derived from an EMBL/GenBank/DDBJ whole genome shotgun (WGS) entry which is preliminary data.</text>
</comment>
<dbReference type="HAMAP" id="MF_01270">
    <property type="entry name" value="AnhMurNAc_kinase"/>
    <property type="match status" value="1"/>
</dbReference>
<dbReference type="RefSeq" id="WP_223404841.1">
    <property type="nucleotide sequence ID" value="NZ_JAGSHT010000009.1"/>
</dbReference>
<reference evidence="2 3" key="1">
    <citation type="submission" date="2021-04" db="EMBL/GenBank/DDBJ databases">
        <title>Ruania sp. nov., isolated from sandy soil of mangrove forest.</title>
        <authorList>
            <person name="Ge X."/>
            <person name="Huang R."/>
            <person name="Liu W."/>
        </authorList>
    </citation>
    <scope>NUCLEOTIDE SEQUENCE [LARGE SCALE GENOMIC DNA]</scope>
    <source>
        <strain evidence="2 3">N2-46</strain>
    </source>
</reference>
<evidence type="ECO:0000313" key="3">
    <source>
        <dbReference type="Proteomes" id="UP000826651"/>
    </source>
</evidence>
<dbReference type="Pfam" id="PF03702">
    <property type="entry name" value="AnmK"/>
    <property type="match status" value="1"/>
</dbReference>
<name>A0ABS7S768_9MICO</name>
<gene>
    <name evidence="1" type="primary">anmK</name>
    <name evidence="2" type="ORF">KCQ71_08500</name>
</gene>
<dbReference type="Gene3D" id="3.30.420.40">
    <property type="match status" value="2"/>
</dbReference>
<keyword evidence="1" id="KW-0119">Carbohydrate metabolism</keyword>
<evidence type="ECO:0000313" key="2">
    <source>
        <dbReference type="EMBL" id="MBZ2196191.1"/>
    </source>
</evidence>
<dbReference type="PANTHER" id="PTHR30605:SF0">
    <property type="entry name" value="ANHYDRO-N-ACETYLMURAMIC ACID KINASE"/>
    <property type="match status" value="1"/>
</dbReference>
<accession>A0ABS7S768</accession>
<evidence type="ECO:0000256" key="1">
    <source>
        <dbReference type="HAMAP-Rule" id="MF_01270"/>
    </source>
</evidence>
<comment type="pathway">
    <text evidence="1">Cell wall biogenesis; peptidoglycan recycling.</text>
</comment>
<dbReference type="SUPFAM" id="SSF53067">
    <property type="entry name" value="Actin-like ATPase domain"/>
    <property type="match status" value="1"/>
</dbReference>
<comment type="pathway">
    <text evidence="1">Amino-sugar metabolism; 1,6-anhydro-N-acetylmuramate degradation.</text>
</comment>